<dbReference type="PROSITE" id="PS50885">
    <property type="entry name" value="HAMP"/>
    <property type="match status" value="1"/>
</dbReference>
<evidence type="ECO:0000313" key="6">
    <source>
        <dbReference type="EMBL" id="SFA81632.1"/>
    </source>
</evidence>
<dbReference type="STRING" id="237679.SAMN04488072_10278"/>
<evidence type="ECO:0000256" key="1">
    <source>
        <dbReference type="ARBA" id="ARBA00004236"/>
    </source>
</evidence>
<reference evidence="6 7" key="1">
    <citation type="submission" date="2016-10" db="EMBL/GenBank/DDBJ databases">
        <authorList>
            <person name="de Groot N.N."/>
        </authorList>
    </citation>
    <scope>NUCLEOTIDE SEQUENCE [LARGE SCALE GENOMIC DNA]</scope>
    <source>
        <strain evidence="6 7">CGMCC 1.3702</strain>
    </source>
</reference>
<sequence>MLKKLSGIRYMYIRSHLYAVFLTVILLLSILLSIYVIFAPDWLSVGGIFTFILLYMLFAIVISCYAGFKSGGKMKERLDYLSVLITQFANGHYDSRMHFQESDELSRISDEMNELGEKLQNQVKM</sequence>
<dbReference type="OrthoDB" id="9795828at2"/>
<keyword evidence="4" id="KW-0812">Transmembrane</keyword>
<dbReference type="InterPro" id="IPR003660">
    <property type="entry name" value="HAMP_dom"/>
</dbReference>
<feature type="transmembrane region" description="Helical" evidence="4">
    <location>
        <begin position="44"/>
        <end position="68"/>
    </location>
</feature>
<dbReference type="EMBL" id="FOJW01000002">
    <property type="protein sequence ID" value="SFA81632.1"/>
    <property type="molecule type" value="Genomic_DNA"/>
</dbReference>
<dbReference type="GO" id="GO:0007165">
    <property type="term" value="P:signal transduction"/>
    <property type="evidence" value="ECO:0007669"/>
    <property type="project" value="InterPro"/>
</dbReference>
<gene>
    <name evidence="6" type="ORF">SAMN04488072_10278</name>
</gene>
<dbReference type="RefSeq" id="WP_090233444.1">
    <property type="nucleotide sequence ID" value="NZ_FOJW01000002.1"/>
</dbReference>
<dbReference type="Gene3D" id="6.10.340.10">
    <property type="match status" value="1"/>
</dbReference>
<evidence type="ECO:0000313" key="7">
    <source>
        <dbReference type="Proteomes" id="UP000198642"/>
    </source>
</evidence>
<name>A0A1I0VZ26_9BACI</name>
<keyword evidence="6" id="KW-0418">Kinase</keyword>
<evidence type="ECO:0000256" key="3">
    <source>
        <dbReference type="ARBA" id="ARBA00023136"/>
    </source>
</evidence>
<evidence type="ECO:0000256" key="4">
    <source>
        <dbReference type="SAM" id="Phobius"/>
    </source>
</evidence>
<keyword evidence="7" id="KW-1185">Reference proteome</keyword>
<dbReference type="GO" id="GO:0005886">
    <property type="term" value="C:plasma membrane"/>
    <property type="evidence" value="ECO:0007669"/>
    <property type="project" value="UniProtKB-SubCell"/>
</dbReference>
<keyword evidence="2" id="KW-1003">Cell membrane</keyword>
<keyword evidence="3 4" id="KW-0472">Membrane</keyword>
<keyword evidence="6" id="KW-0808">Transferase</keyword>
<dbReference type="Proteomes" id="UP000198642">
    <property type="component" value="Unassembled WGS sequence"/>
</dbReference>
<dbReference type="GO" id="GO:0016301">
    <property type="term" value="F:kinase activity"/>
    <property type="evidence" value="ECO:0007669"/>
    <property type="project" value="UniProtKB-KW"/>
</dbReference>
<protein>
    <submittedName>
        <fullName evidence="6">Two-component system, NarL family, sensor histidine kinase LiaS</fullName>
    </submittedName>
</protein>
<organism evidence="6 7">
    <name type="scientific">Lentibacillus halodurans</name>
    <dbReference type="NCBI Taxonomy" id="237679"/>
    <lineage>
        <taxon>Bacteria</taxon>
        <taxon>Bacillati</taxon>
        <taxon>Bacillota</taxon>
        <taxon>Bacilli</taxon>
        <taxon>Bacillales</taxon>
        <taxon>Bacillaceae</taxon>
        <taxon>Lentibacillus</taxon>
    </lineage>
</organism>
<evidence type="ECO:0000259" key="5">
    <source>
        <dbReference type="PROSITE" id="PS50885"/>
    </source>
</evidence>
<proteinExistence type="predicted"/>
<feature type="transmembrane region" description="Helical" evidence="4">
    <location>
        <begin position="16"/>
        <end position="38"/>
    </location>
</feature>
<comment type="subcellular location">
    <subcellularLocation>
        <location evidence="1">Cell membrane</location>
    </subcellularLocation>
</comment>
<feature type="domain" description="HAMP" evidence="5">
    <location>
        <begin position="72"/>
        <end position="124"/>
    </location>
</feature>
<accession>A0A1I0VZ26</accession>
<evidence type="ECO:0000256" key="2">
    <source>
        <dbReference type="ARBA" id="ARBA00022475"/>
    </source>
</evidence>
<keyword evidence="4" id="KW-1133">Transmembrane helix</keyword>
<dbReference type="AlphaFoldDB" id="A0A1I0VZ26"/>